<comment type="similarity">
    <text evidence="2 13">Belongs to the OXA1/ALB3/YidC family. Type 1 subfamily.</text>
</comment>
<dbReference type="NCBIfam" id="TIGR03593">
    <property type="entry name" value="yidC_nterm"/>
    <property type="match status" value="1"/>
</dbReference>
<evidence type="ECO:0000256" key="3">
    <source>
        <dbReference type="ARBA" id="ARBA00015325"/>
    </source>
</evidence>
<feature type="transmembrane region" description="Helical" evidence="13">
    <location>
        <begin position="369"/>
        <end position="390"/>
    </location>
</feature>
<dbReference type="GO" id="GO:0051205">
    <property type="term" value="P:protein insertion into membrane"/>
    <property type="evidence" value="ECO:0007669"/>
    <property type="project" value="TreeGrafter"/>
</dbReference>
<keyword evidence="4 13" id="KW-0813">Transport</keyword>
<dbReference type="InterPro" id="IPR038221">
    <property type="entry name" value="YidC_periplasmic_sf"/>
</dbReference>
<comment type="function">
    <text evidence="13">Required for the insertion and/or proper folding and/or complex formation of integral membrane proteins into the membrane. Involved in integration of membrane proteins that insert both dependently and independently of the Sec translocase complex, as well as at least some lipoproteins. Aids folding of multispanning membrane proteins.</text>
</comment>
<reference evidence="16 17" key="1">
    <citation type="submission" date="2020-08" db="EMBL/GenBank/DDBJ databases">
        <title>Genomic Encyclopedia of Type Strains, Phase IV (KMG-IV): sequencing the most valuable type-strain genomes for metagenomic binning, comparative biology and taxonomic classification.</title>
        <authorList>
            <person name="Goeker M."/>
        </authorList>
    </citation>
    <scope>NUCLEOTIDE SEQUENCE [LARGE SCALE GENOMIC DNA]</scope>
    <source>
        <strain evidence="16 17">DSM 23958</strain>
    </source>
</reference>
<dbReference type="InterPro" id="IPR028053">
    <property type="entry name" value="Membr_insert_YidC_N"/>
</dbReference>
<dbReference type="OrthoDB" id="9780552at2"/>
<evidence type="ECO:0000256" key="6">
    <source>
        <dbReference type="ARBA" id="ARBA00022692"/>
    </source>
</evidence>
<dbReference type="PRINTS" id="PR01900">
    <property type="entry name" value="YIDCPROTEIN"/>
</dbReference>
<evidence type="ECO:0000313" key="16">
    <source>
        <dbReference type="EMBL" id="MBB5205226.1"/>
    </source>
</evidence>
<dbReference type="Pfam" id="PF14849">
    <property type="entry name" value="YidC_periplas"/>
    <property type="match status" value="1"/>
</dbReference>
<keyword evidence="5 13" id="KW-1003">Cell membrane</keyword>
<dbReference type="EMBL" id="JACHHO010000003">
    <property type="protein sequence ID" value="MBB5205226.1"/>
    <property type="molecule type" value="Genomic_DNA"/>
</dbReference>
<proteinExistence type="inferred from homology"/>
<keyword evidence="8 13" id="KW-1133">Transmembrane helix</keyword>
<dbReference type="Pfam" id="PF02096">
    <property type="entry name" value="60KD_IMP"/>
    <property type="match status" value="1"/>
</dbReference>
<dbReference type="CDD" id="cd19961">
    <property type="entry name" value="EcYidC-like_peri"/>
    <property type="match status" value="1"/>
</dbReference>
<feature type="transmembrane region" description="Helical" evidence="13">
    <location>
        <begin position="508"/>
        <end position="533"/>
    </location>
</feature>
<evidence type="ECO:0000256" key="2">
    <source>
        <dbReference type="ARBA" id="ARBA00010527"/>
    </source>
</evidence>
<evidence type="ECO:0000256" key="9">
    <source>
        <dbReference type="ARBA" id="ARBA00023136"/>
    </source>
</evidence>
<evidence type="ECO:0000256" key="12">
    <source>
        <dbReference type="ARBA" id="ARBA00033342"/>
    </source>
</evidence>
<evidence type="ECO:0000259" key="14">
    <source>
        <dbReference type="Pfam" id="PF02096"/>
    </source>
</evidence>
<evidence type="ECO:0000256" key="5">
    <source>
        <dbReference type="ARBA" id="ARBA00022475"/>
    </source>
</evidence>
<protein>
    <recommendedName>
        <fullName evidence="3 13">Membrane protein insertase YidC</fullName>
    </recommendedName>
    <alternativeName>
        <fullName evidence="12 13">Foldase YidC</fullName>
    </alternativeName>
    <alternativeName>
        <fullName evidence="11 13">Membrane integrase YidC</fullName>
    </alternativeName>
    <alternativeName>
        <fullName evidence="13">Membrane protein YidC</fullName>
    </alternativeName>
</protein>
<sequence length="553" mass="61730">MTDIRRTVLWMVFTISLLFLWDGWQRHNGRQSLFSPMPAATAPQAAGSAPAAQAGVPSAVTAQAAATAPAAPAVQPQRGELIEIQTDLTKATFDTLGGSLVQLELLKHADDSAARAPMKVLERSRQYAAQSGLVGVQGGAPVHNTLMTLVSTERALKDGAQQLNLRFESPEIGGIKLIKTYTFERGSYAIKVRHEAQNVGTAPVTPQLYLQLQRDASQFDAGIAQSFGAVTFTGPALYHDKIKYTKIEFKELDSKEFAGERKGQDGWVAMAQHFFVGAWLRPESGEREFYARRIANNLYTVGMVLPLSQVAPGASVSSDNLLFVGPQEEKTLAELATGFDLVKDYGIFHILAKPLFWLMDKINSVIGNWGWSIVLLVVLLKVAFYGLNASAYRSMAKMKKVNPRIMEMRERLKDKPQQMQQEMMRLYKEEKVNPLGSCLPMLLQIPFFIALYWVLLSSVEMRHAPWILWITDLSAKDPMFVLPALMTLSSLLQVWLQPAPPDPMQAKLMWIMPLAFSFMFFFFPAGLVLYWLVNNLLSIAQQWMINKQLGVQN</sequence>
<dbReference type="InterPro" id="IPR047196">
    <property type="entry name" value="YidC_ALB_C"/>
</dbReference>
<dbReference type="RefSeq" id="WP_138858234.1">
    <property type="nucleotide sequence ID" value="NZ_CP040709.1"/>
</dbReference>
<dbReference type="AlphaFoldDB" id="A0A840S887"/>
<keyword evidence="6 13" id="KW-0812">Transmembrane</keyword>
<dbReference type="GO" id="GO:0005886">
    <property type="term" value="C:plasma membrane"/>
    <property type="evidence" value="ECO:0007669"/>
    <property type="project" value="UniProtKB-SubCell"/>
</dbReference>
<evidence type="ECO:0000256" key="7">
    <source>
        <dbReference type="ARBA" id="ARBA00022927"/>
    </source>
</evidence>
<evidence type="ECO:0000313" key="17">
    <source>
        <dbReference type="Proteomes" id="UP000554837"/>
    </source>
</evidence>
<dbReference type="Gene3D" id="2.70.98.90">
    <property type="match status" value="1"/>
</dbReference>
<evidence type="ECO:0000259" key="15">
    <source>
        <dbReference type="Pfam" id="PF14849"/>
    </source>
</evidence>
<dbReference type="NCBIfam" id="NF002352">
    <property type="entry name" value="PRK01318.1-3"/>
    <property type="match status" value="1"/>
</dbReference>
<gene>
    <name evidence="13" type="primary">yidC</name>
    <name evidence="16" type="ORF">HNQ51_002545</name>
</gene>
<dbReference type="GO" id="GO:0015031">
    <property type="term" value="P:protein transport"/>
    <property type="evidence" value="ECO:0007669"/>
    <property type="project" value="UniProtKB-KW"/>
</dbReference>
<comment type="subunit">
    <text evidence="13">Interacts with the Sec translocase complex via SecD. Specifically interacts with transmembrane segments of nascent integral membrane proteins during membrane integration.</text>
</comment>
<organism evidence="16 17">
    <name type="scientific">Inhella inkyongensis</name>
    <dbReference type="NCBI Taxonomy" id="392593"/>
    <lineage>
        <taxon>Bacteria</taxon>
        <taxon>Pseudomonadati</taxon>
        <taxon>Pseudomonadota</taxon>
        <taxon>Betaproteobacteria</taxon>
        <taxon>Burkholderiales</taxon>
        <taxon>Sphaerotilaceae</taxon>
        <taxon>Inhella</taxon>
    </lineage>
</organism>
<feature type="transmembrane region" description="Helical" evidence="13">
    <location>
        <begin position="432"/>
        <end position="455"/>
    </location>
</feature>
<dbReference type="GO" id="GO:0032977">
    <property type="term" value="F:membrane insertase activity"/>
    <property type="evidence" value="ECO:0007669"/>
    <property type="project" value="InterPro"/>
</dbReference>
<feature type="domain" description="Membrane insertase YidC/Oxa/ALB C-terminal" evidence="14">
    <location>
        <begin position="369"/>
        <end position="547"/>
    </location>
</feature>
<keyword evidence="10 13" id="KW-0143">Chaperone</keyword>
<evidence type="ECO:0000256" key="8">
    <source>
        <dbReference type="ARBA" id="ARBA00022989"/>
    </source>
</evidence>
<dbReference type="HAMAP" id="MF_01810">
    <property type="entry name" value="YidC_type1"/>
    <property type="match status" value="1"/>
</dbReference>
<evidence type="ECO:0000256" key="11">
    <source>
        <dbReference type="ARBA" id="ARBA00033245"/>
    </source>
</evidence>
<comment type="caution">
    <text evidence="16">The sequence shown here is derived from an EMBL/GenBank/DDBJ whole genome shotgun (WGS) entry which is preliminary data.</text>
</comment>
<keyword evidence="7 13" id="KW-0653">Protein transport</keyword>
<evidence type="ECO:0000256" key="10">
    <source>
        <dbReference type="ARBA" id="ARBA00023186"/>
    </source>
</evidence>
<dbReference type="InterPro" id="IPR019998">
    <property type="entry name" value="Membr_insert_YidC"/>
</dbReference>
<dbReference type="PANTHER" id="PTHR12428:SF65">
    <property type="entry name" value="CYTOCHROME C OXIDASE ASSEMBLY PROTEIN COX18, MITOCHONDRIAL"/>
    <property type="match status" value="1"/>
</dbReference>
<dbReference type="InterPro" id="IPR001708">
    <property type="entry name" value="YidC/ALB3/OXA1/COX18"/>
</dbReference>
<feature type="domain" description="Membrane insertase YidC N-terminal" evidence="15">
    <location>
        <begin position="82"/>
        <end position="358"/>
    </location>
</feature>
<keyword evidence="9 13" id="KW-0472">Membrane</keyword>
<feature type="transmembrane region" description="Helical" evidence="13">
    <location>
        <begin position="7"/>
        <end position="24"/>
    </location>
</feature>
<comment type="subcellular location">
    <subcellularLocation>
        <location evidence="1">Cell inner membrane</location>
        <topology evidence="1">Multi-pass membrane protein</topology>
    </subcellularLocation>
    <subcellularLocation>
        <location evidence="13">Cell membrane</location>
        <topology evidence="13">Multi-pass membrane protein</topology>
    </subcellularLocation>
</comment>
<name>A0A840S887_9BURK</name>
<dbReference type="PANTHER" id="PTHR12428">
    <property type="entry name" value="OXA1"/>
    <property type="match status" value="1"/>
</dbReference>
<dbReference type="NCBIfam" id="TIGR03592">
    <property type="entry name" value="yidC_oxa1_cterm"/>
    <property type="match status" value="1"/>
</dbReference>
<evidence type="ECO:0000256" key="4">
    <source>
        <dbReference type="ARBA" id="ARBA00022448"/>
    </source>
</evidence>
<evidence type="ECO:0000256" key="1">
    <source>
        <dbReference type="ARBA" id="ARBA00004429"/>
    </source>
</evidence>
<dbReference type="CDD" id="cd20070">
    <property type="entry name" value="5TM_YidC_Alb3"/>
    <property type="match status" value="1"/>
</dbReference>
<keyword evidence="17" id="KW-1185">Reference proteome</keyword>
<dbReference type="InterPro" id="IPR028055">
    <property type="entry name" value="YidC/Oxa/ALB_C"/>
</dbReference>
<evidence type="ECO:0000256" key="13">
    <source>
        <dbReference type="HAMAP-Rule" id="MF_01810"/>
    </source>
</evidence>
<dbReference type="Proteomes" id="UP000554837">
    <property type="component" value="Unassembled WGS sequence"/>
</dbReference>
<accession>A0A840S887</accession>
<dbReference type="PRINTS" id="PR00701">
    <property type="entry name" value="60KDINNERMP"/>
</dbReference>